<sequence length="385" mass="41712">MKLVKSSLQNLKKKLIAEVLAVVLLADDFAHENQYPAADNALHSLTAAAAGAVVVTVSEGAVLLMLYVKAGRQRWPQTSSTICIRPNPHHHTGLNELVPREFTGGAGGGGGGGNGDCIWQRILKSRGRFSAENMGKLEFASSTIGRPSGGPRLSFANGVRVDQSLSLKPSFKQVVDTVYKAASSDVDFQTKVALKMRAPIPRAFASCGGHWWWWRSSSEVVVRGEGERGGKERNDVALGCSLGCVSQWNHASQDTLIFTGRSSLCLCESFALPGIPPKLKAIEMAAAYISLSFGIGYFGSSMEYGQTQVHALSFFYYFFPCLSHSYSPEVGYVVPLVSRSLFTTRYAHFCCSPSDIVFLLFQSQFLGVQDSKPGQILISLPPESI</sequence>
<evidence type="ECO:0000313" key="2">
    <source>
        <dbReference type="Proteomes" id="UP000828048"/>
    </source>
</evidence>
<dbReference type="Proteomes" id="UP000828048">
    <property type="component" value="Chromosome 8"/>
</dbReference>
<gene>
    <name evidence="1" type="ORF">Vadar_001605</name>
</gene>
<comment type="caution">
    <text evidence="1">The sequence shown here is derived from an EMBL/GenBank/DDBJ whole genome shotgun (WGS) entry which is preliminary data.</text>
</comment>
<name>A0ACB7YC31_9ERIC</name>
<dbReference type="EMBL" id="CM037158">
    <property type="protein sequence ID" value="KAH7850692.1"/>
    <property type="molecule type" value="Genomic_DNA"/>
</dbReference>
<proteinExistence type="predicted"/>
<evidence type="ECO:0000313" key="1">
    <source>
        <dbReference type="EMBL" id="KAH7850692.1"/>
    </source>
</evidence>
<reference evidence="1 2" key="1">
    <citation type="journal article" date="2021" name="Hortic Res">
        <title>High-quality reference genome and annotation aids understanding of berry development for evergreen blueberry (Vaccinium darrowii).</title>
        <authorList>
            <person name="Yu J."/>
            <person name="Hulse-Kemp A.M."/>
            <person name="Babiker E."/>
            <person name="Staton M."/>
        </authorList>
    </citation>
    <scope>NUCLEOTIDE SEQUENCE [LARGE SCALE GENOMIC DNA]</scope>
    <source>
        <strain evidence="2">cv. NJ 8807/NJ 8810</strain>
        <tissue evidence="1">Young leaf</tissue>
    </source>
</reference>
<organism evidence="1 2">
    <name type="scientific">Vaccinium darrowii</name>
    <dbReference type="NCBI Taxonomy" id="229202"/>
    <lineage>
        <taxon>Eukaryota</taxon>
        <taxon>Viridiplantae</taxon>
        <taxon>Streptophyta</taxon>
        <taxon>Embryophyta</taxon>
        <taxon>Tracheophyta</taxon>
        <taxon>Spermatophyta</taxon>
        <taxon>Magnoliopsida</taxon>
        <taxon>eudicotyledons</taxon>
        <taxon>Gunneridae</taxon>
        <taxon>Pentapetalae</taxon>
        <taxon>asterids</taxon>
        <taxon>Ericales</taxon>
        <taxon>Ericaceae</taxon>
        <taxon>Vaccinioideae</taxon>
        <taxon>Vaccinieae</taxon>
        <taxon>Vaccinium</taxon>
    </lineage>
</organism>
<protein>
    <submittedName>
        <fullName evidence="1">Uncharacterized protein</fullName>
    </submittedName>
</protein>
<accession>A0ACB7YC31</accession>
<keyword evidence="2" id="KW-1185">Reference proteome</keyword>